<dbReference type="PATRIC" id="fig|1123069.3.peg.298"/>
<protein>
    <submittedName>
        <fullName evidence="2">Hint domain protein</fullName>
    </submittedName>
</protein>
<dbReference type="AlphaFoldDB" id="S9SBZ8"/>
<dbReference type="HOGENOM" id="CLU_051165_0_0_5"/>
<dbReference type="OrthoDB" id="6305173at2"/>
<dbReference type="Gene3D" id="2.170.16.10">
    <property type="entry name" value="Hedgehog/Intein (Hint) domain"/>
    <property type="match status" value="1"/>
</dbReference>
<organism evidence="2 3">
    <name type="scientific">Rubellimicrobium thermophilum DSM 16684</name>
    <dbReference type="NCBI Taxonomy" id="1123069"/>
    <lineage>
        <taxon>Bacteria</taxon>
        <taxon>Pseudomonadati</taxon>
        <taxon>Pseudomonadota</taxon>
        <taxon>Alphaproteobacteria</taxon>
        <taxon>Rhodobacterales</taxon>
        <taxon>Roseobacteraceae</taxon>
        <taxon>Rubellimicrobium</taxon>
    </lineage>
</organism>
<dbReference type="SUPFAM" id="SSF51294">
    <property type="entry name" value="Hedgehog/intein (Hint) domain"/>
    <property type="match status" value="1"/>
</dbReference>
<keyword evidence="3" id="KW-1185">Reference proteome</keyword>
<dbReference type="InterPro" id="IPR036844">
    <property type="entry name" value="Hint_dom_sf"/>
</dbReference>
<accession>S9SBZ8</accession>
<dbReference type="Pfam" id="PF13403">
    <property type="entry name" value="Hint_2"/>
    <property type="match status" value="1"/>
</dbReference>
<gene>
    <name evidence="2" type="ORF">ruthe_00336</name>
</gene>
<dbReference type="EMBL" id="AOLV01000005">
    <property type="protein sequence ID" value="EPX87630.1"/>
    <property type="molecule type" value="Genomic_DNA"/>
</dbReference>
<dbReference type="InterPro" id="IPR028992">
    <property type="entry name" value="Hedgehog/Intein_dom"/>
</dbReference>
<dbReference type="Proteomes" id="UP000015346">
    <property type="component" value="Unassembled WGS sequence"/>
</dbReference>
<reference evidence="2 3" key="1">
    <citation type="journal article" date="2013" name="Stand. Genomic Sci.">
        <title>Genome sequence of the reddish-pigmented Rubellimicrobium thermophilum type strain (DSM 16684(T)), a member of the Roseobacter clade.</title>
        <authorList>
            <person name="Fiebig A."/>
            <person name="Riedel T."/>
            <person name="Gronow S."/>
            <person name="Petersen J."/>
            <person name="Klenk H.P."/>
            <person name="Goker M."/>
        </authorList>
    </citation>
    <scope>NUCLEOTIDE SEQUENCE [LARGE SCALE GENOMIC DNA]</scope>
    <source>
        <strain evidence="2 3">DSM 16684</strain>
    </source>
</reference>
<name>S9SBZ8_9RHOB</name>
<proteinExistence type="predicted"/>
<dbReference type="STRING" id="1123069.ruthe_00336"/>
<sequence length="339" mass="36735">MTDFHPLRPASAPGGPAAIQSLRVVPAAAFVVTLGAARGDGLGIADDLVLDDIYQLSPEAPHLDLVAAIAPDGRIAIADGSPTGQPGHRLHLDCCLTLAEPDGHLIEMLVLVEVEDDAVAEIYGLPLAPLMPKRDYRLVGIDRHAATRRLAQAASASFVRGTRITMASGEQVPVEALRVGDRVLTRDDGPQPIRWIGCCTLRAIGAFAPVVIRKGVLHNAHDLVLAPDHRIFVWQRQDWLGTGRAEVLVKVRHLVNGDTVYVREGGHVDYFQIVFDDHQIIFAEGIAAESVIVDSLTRAALPENTPPHAPRRHLRYEVTESLLPRAEAVELLRRASAAR</sequence>
<feature type="domain" description="Hedgehog/Intein (Hint)" evidence="1">
    <location>
        <begin position="157"/>
        <end position="292"/>
    </location>
</feature>
<dbReference type="CDD" id="cd00081">
    <property type="entry name" value="Hint"/>
    <property type="match status" value="1"/>
</dbReference>
<evidence type="ECO:0000259" key="1">
    <source>
        <dbReference type="Pfam" id="PF13403"/>
    </source>
</evidence>
<evidence type="ECO:0000313" key="2">
    <source>
        <dbReference type="EMBL" id="EPX87630.1"/>
    </source>
</evidence>
<comment type="caution">
    <text evidence="2">The sequence shown here is derived from an EMBL/GenBank/DDBJ whole genome shotgun (WGS) entry which is preliminary data.</text>
</comment>
<dbReference type="RefSeq" id="WP_021096447.1">
    <property type="nucleotide sequence ID" value="NZ_KE557320.1"/>
</dbReference>
<evidence type="ECO:0000313" key="3">
    <source>
        <dbReference type="Proteomes" id="UP000015346"/>
    </source>
</evidence>